<proteinExistence type="predicted"/>
<organism evidence="1 2">
    <name type="scientific">Funneliformis mosseae</name>
    <name type="common">Endomycorrhizal fungus</name>
    <name type="synonym">Glomus mosseae</name>
    <dbReference type="NCBI Taxonomy" id="27381"/>
    <lineage>
        <taxon>Eukaryota</taxon>
        <taxon>Fungi</taxon>
        <taxon>Fungi incertae sedis</taxon>
        <taxon>Mucoromycota</taxon>
        <taxon>Glomeromycotina</taxon>
        <taxon>Glomeromycetes</taxon>
        <taxon>Glomerales</taxon>
        <taxon>Glomeraceae</taxon>
        <taxon>Funneliformis</taxon>
    </lineage>
</organism>
<reference evidence="1" key="1">
    <citation type="submission" date="2021-06" db="EMBL/GenBank/DDBJ databases">
        <authorList>
            <person name="Kallberg Y."/>
            <person name="Tangrot J."/>
            <person name="Rosling A."/>
        </authorList>
    </citation>
    <scope>NUCLEOTIDE SEQUENCE</scope>
    <source>
        <strain evidence="1">87-6 pot B 2015</strain>
    </source>
</reference>
<comment type="caution">
    <text evidence="1">The sequence shown here is derived from an EMBL/GenBank/DDBJ whole genome shotgun (WGS) entry which is preliminary data.</text>
</comment>
<sequence length="88" mass="10113">DCYLGLAKISAAIKKLPLQQYSSFKQDCFDIINSRLEEYDDDLYILSYFLLPQFRGAGFKNGQFIRIVKVAVEIWKQMGKSLLSANIL</sequence>
<feature type="non-terminal residue" evidence="1">
    <location>
        <position position="88"/>
    </location>
</feature>
<accession>A0A9N9IX94</accession>
<gene>
    <name evidence="1" type="ORF">FMOSSE_LOCUS16614</name>
</gene>
<dbReference type="AlphaFoldDB" id="A0A9N9IX94"/>
<feature type="non-terminal residue" evidence="1">
    <location>
        <position position="1"/>
    </location>
</feature>
<dbReference type="Proteomes" id="UP000789375">
    <property type="component" value="Unassembled WGS sequence"/>
</dbReference>
<evidence type="ECO:0000313" key="1">
    <source>
        <dbReference type="EMBL" id="CAG8750345.1"/>
    </source>
</evidence>
<protein>
    <submittedName>
        <fullName evidence="1">1083_t:CDS:1</fullName>
    </submittedName>
</protein>
<keyword evidence="2" id="KW-1185">Reference proteome</keyword>
<evidence type="ECO:0000313" key="2">
    <source>
        <dbReference type="Proteomes" id="UP000789375"/>
    </source>
</evidence>
<name>A0A9N9IX94_FUNMO</name>
<dbReference type="EMBL" id="CAJVPP010024820">
    <property type="protein sequence ID" value="CAG8750345.1"/>
    <property type="molecule type" value="Genomic_DNA"/>
</dbReference>